<dbReference type="CDD" id="cd06114">
    <property type="entry name" value="EcCS_like"/>
    <property type="match status" value="1"/>
</dbReference>
<dbReference type="UniPathway" id="UPA00223">
    <property type="reaction ID" value="UER00717"/>
</dbReference>
<dbReference type="Gene3D" id="2.20.28.60">
    <property type="match status" value="1"/>
</dbReference>
<comment type="similarity">
    <text evidence="2 7 10">Belongs to the citrate synthase family.</text>
</comment>
<dbReference type="Proteomes" id="UP000095042">
    <property type="component" value="Unassembled WGS sequence"/>
</dbReference>
<evidence type="ECO:0000313" key="11">
    <source>
        <dbReference type="EMBL" id="ODS02203.1"/>
    </source>
</evidence>
<dbReference type="InterPro" id="IPR016142">
    <property type="entry name" value="Citrate_synth-like_lrg_a-sub"/>
</dbReference>
<name>A0A1E3W8R3_9HYPH</name>
<dbReference type="NCBIfam" id="NF004126">
    <property type="entry name" value="PRK05614.1"/>
    <property type="match status" value="1"/>
</dbReference>
<dbReference type="EMBL" id="LPWD01000376">
    <property type="protein sequence ID" value="ODS02203.1"/>
    <property type="molecule type" value="Genomic_DNA"/>
</dbReference>
<reference evidence="11 12" key="1">
    <citation type="journal article" date="2016" name="Environ. Microbiol.">
        <title>New Methyloceanibacter diversity from North Sea sediments includes methanotroph containing solely the soluble methane monooxygenase.</title>
        <authorList>
            <person name="Vekeman B."/>
            <person name="Kerckhof F.M."/>
            <person name="Cremers G."/>
            <person name="de Vos P."/>
            <person name="Vandamme P."/>
            <person name="Boon N."/>
            <person name="Op den Camp H.J."/>
            <person name="Heylen K."/>
        </authorList>
    </citation>
    <scope>NUCLEOTIDE SEQUENCE [LARGE SCALE GENOMIC DNA]</scope>
    <source>
        <strain evidence="11 12">R-67177</strain>
    </source>
</reference>
<dbReference type="Gene3D" id="1.10.230.10">
    <property type="entry name" value="Cytochrome P450-Terp, domain 2"/>
    <property type="match status" value="1"/>
</dbReference>
<accession>A0A1E3W8R3</accession>
<dbReference type="PROSITE" id="PS00480">
    <property type="entry name" value="CITRATE_SYNTHASE"/>
    <property type="match status" value="1"/>
</dbReference>
<dbReference type="PANTHER" id="PTHR42871:SF1">
    <property type="entry name" value="CITRATE SYNTHASE"/>
    <property type="match status" value="1"/>
</dbReference>
<dbReference type="InterPro" id="IPR024176">
    <property type="entry name" value="Citrate_synthase_bac-typ"/>
</dbReference>
<dbReference type="SUPFAM" id="SSF48256">
    <property type="entry name" value="Citrate synthase"/>
    <property type="match status" value="1"/>
</dbReference>
<dbReference type="Pfam" id="PF00285">
    <property type="entry name" value="Citrate_synt"/>
    <property type="match status" value="1"/>
</dbReference>
<evidence type="ECO:0000256" key="5">
    <source>
        <dbReference type="ARBA" id="ARBA00049288"/>
    </source>
</evidence>
<comment type="pathway">
    <text evidence="1 9">Carbohydrate metabolism; tricarboxylic acid cycle; isocitrate from oxaloacetate: step 1/2.</text>
</comment>
<keyword evidence="12" id="KW-1185">Reference proteome</keyword>
<evidence type="ECO:0000256" key="4">
    <source>
        <dbReference type="ARBA" id="ARBA00022679"/>
    </source>
</evidence>
<dbReference type="InterPro" id="IPR010953">
    <property type="entry name" value="Citrate_synthase_typ-I"/>
</dbReference>
<evidence type="ECO:0000256" key="7">
    <source>
        <dbReference type="PIRNR" id="PIRNR001369"/>
    </source>
</evidence>
<protein>
    <recommendedName>
        <fullName evidence="6 7">Citrate synthase</fullName>
    </recommendedName>
</protein>
<dbReference type="PANTHER" id="PTHR42871">
    <property type="entry name" value="CITRATE SYNTHASE"/>
    <property type="match status" value="1"/>
</dbReference>
<dbReference type="InterPro" id="IPR036969">
    <property type="entry name" value="Citrate_synthase_sf"/>
</dbReference>
<keyword evidence="3 9" id="KW-0816">Tricarboxylic acid cycle</keyword>
<organism evidence="11 12">
    <name type="scientific">Methyloceanibacter marginalis</name>
    <dbReference type="NCBI Taxonomy" id="1774971"/>
    <lineage>
        <taxon>Bacteria</taxon>
        <taxon>Pseudomonadati</taxon>
        <taxon>Pseudomonadota</taxon>
        <taxon>Alphaproteobacteria</taxon>
        <taxon>Hyphomicrobiales</taxon>
        <taxon>Hyphomicrobiaceae</taxon>
        <taxon>Methyloceanibacter</taxon>
    </lineage>
</organism>
<dbReference type="GO" id="GO:0036440">
    <property type="term" value="F:citrate synthase activity"/>
    <property type="evidence" value="ECO:0007669"/>
    <property type="project" value="UniProtKB-EC"/>
</dbReference>
<dbReference type="FunFam" id="1.10.230.10:FF:000002">
    <property type="entry name" value="Citrate synthase"/>
    <property type="match status" value="1"/>
</dbReference>
<gene>
    <name evidence="11" type="primary">gltA</name>
    <name evidence="11" type="ORF">AUC71_16580</name>
</gene>
<evidence type="ECO:0000256" key="9">
    <source>
        <dbReference type="RuleBase" id="RU003370"/>
    </source>
</evidence>
<feature type="active site" evidence="8">
    <location>
        <position position="315"/>
    </location>
</feature>
<evidence type="ECO:0000256" key="10">
    <source>
        <dbReference type="RuleBase" id="RU003406"/>
    </source>
</evidence>
<feature type="active site" evidence="8">
    <location>
        <position position="373"/>
    </location>
</feature>
<evidence type="ECO:0000256" key="6">
    <source>
        <dbReference type="NCBIfam" id="TIGR01798"/>
    </source>
</evidence>
<evidence type="ECO:0000256" key="3">
    <source>
        <dbReference type="ARBA" id="ARBA00022532"/>
    </source>
</evidence>
<evidence type="ECO:0000256" key="1">
    <source>
        <dbReference type="ARBA" id="ARBA00004751"/>
    </source>
</evidence>
<evidence type="ECO:0000256" key="8">
    <source>
        <dbReference type="PIRSR" id="PIRSR001369-1"/>
    </source>
</evidence>
<dbReference type="OrthoDB" id="9800864at2"/>
<evidence type="ECO:0000313" key="12">
    <source>
        <dbReference type="Proteomes" id="UP000095042"/>
    </source>
</evidence>
<dbReference type="InterPro" id="IPR002020">
    <property type="entry name" value="Citrate_synthase"/>
</dbReference>
<dbReference type="PRINTS" id="PR00143">
    <property type="entry name" value="CITRTSNTHASE"/>
</dbReference>
<comment type="catalytic activity">
    <reaction evidence="5 9">
        <text>oxaloacetate + acetyl-CoA + H2O = citrate + CoA + H(+)</text>
        <dbReference type="Rhea" id="RHEA:16845"/>
        <dbReference type="ChEBI" id="CHEBI:15377"/>
        <dbReference type="ChEBI" id="CHEBI:15378"/>
        <dbReference type="ChEBI" id="CHEBI:16452"/>
        <dbReference type="ChEBI" id="CHEBI:16947"/>
        <dbReference type="ChEBI" id="CHEBI:57287"/>
        <dbReference type="ChEBI" id="CHEBI:57288"/>
        <dbReference type="EC" id="2.3.3.16"/>
    </reaction>
</comment>
<dbReference type="Gene3D" id="1.10.580.10">
    <property type="entry name" value="Citrate Synthase, domain 1"/>
    <property type="match status" value="1"/>
</dbReference>
<dbReference type="GO" id="GO:0005737">
    <property type="term" value="C:cytoplasm"/>
    <property type="evidence" value="ECO:0007669"/>
    <property type="project" value="InterPro"/>
</dbReference>
<dbReference type="InterPro" id="IPR019810">
    <property type="entry name" value="Citrate_synthase_AS"/>
</dbReference>
<dbReference type="GO" id="GO:0006099">
    <property type="term" value="P:tricarboxylic acid cycle"/>
    <property type="evidence" value="ECO:0007669"/>
    <property type="project" value="UniProtKB-UniRule"/>
</dbReference>
<sequence>MSVAEDIRSGETDEASLTLRGARHDLPVRRGTLGPDVIDITSLYQDTDCFTYDPGFTSTASCESKITYIDGDKGILLYRGYPIDQLAEHCTFLETAYLLLYGELPTAEQYEAFKDRITRHTMVHEQMNRFFTGFRRDAHPMAIMVGVVGALSAFYHDSIDIRDPEQREMASVRMIAKMPTIAAMAYKYSAGQPFVYPKNDLDYSANFLRMCFAVPCEEFEVDPVLTRAMRRIFILHADHEQNASTSTVRLAGSSGANPFACISAGIACLWGPAHGGANEAALTMLQEVGTVDRIPEYIQRAKDKNDPFRLMGFGHRVYKNYDPRAKIMQKTCHEVLDAVGHHDDPILKVALELERIALSDDYFIQKKLYPNIDFYSGITLKALGFPTDMFTVLFAIARTVGWIAQWKEMIGDPLQRIGRPRQLYTGPTERAYVPMKDR</sequence>
<dbReference type="InterPro" id="IPR016143">
    <property type="entry name" value="Citrate_synth-like_sm_a-sub"/>
</dbReference>
<dbReference type="NCBIfam" id="TIGR01798">
    <property type="entry name" value="cit_synth_I"/>
    <property type="match status" value="1"/>
</dbReference>
<dbReference type="AlphaFoldDB" id="A0A1E3W8R3"/>
<keyword evidence="4 7" id="KW-0808">Transferase</keyword>
<evidence type="ECO:0000256" key="2">
    <source>
        <dbReference type="ARBA" id="ARBA00010566"/>
    </source>
</evidence>
<dbReference type="PIRSF" id="PIRSF001369">
    <property type="entry name" value="Citrate_synth"/>
    <property type="match status" value="1"/>
</dbReference>
<dbReference type="RefSeq" id="WP_069624613.1">
    <property type="nucleotide sequence ID" value="NZ_LPWD01000376.1"/>
</dbReference>
<comment type="caution">
    <text evidence="11">The sequence shown here is derived from an EMBL/GenBank/DDBJ whole genome shotgun (WGS) entry which is preliminary data.</text>
</comment>
<proteinExistence type="inferred from homology"/>